<proteinExistence type="predicted"/>
<protein>
    <recommendedName>
        <fullName evidence="4">Lectin-like protein BA14k</fullName>
    </recommendedName>
</protein>
<organism evidence="2 3">
    <name type="scientific">Methylocystis hirsuta</name>
    <dbReference type="NCBI Taxonomy" id="369798"/>
    <lineage>
        <taxon>Bacteria</taxon>
        <taxon>Pseudomonadati</taxon>
        <taxon>Pseudomonadota</taxon>
        <taxon>Alphaproteobacteria</taxon>
        <taxon>Hyphomicrobiales</taxon>
        <taxon>Methylocystaceae</taxon>
        <taxon>Methylocystis</taxon>
    </lineage>
</organism>
<evidence type="ECO:0000313" key="2">
    <source>
        <dbReference type="EMBL" id="RNJ51649.1"/>
    </source>
</evidence>
<dbReference type="EMBL" id="QWDD01000001">
    <property type="protein sequence ID" value="RNJ51649.1"/>
    <property type="molecule type" value="Genomic_DNA"/>
</dbReference>
<feature type="chain" id="PRO_5018169101" description="Lectin-like protein BA14k" evidence="1">
    <location>
        <begin position="28"/>
        <end position="97"/>
    </location>
</feature>
<comment type="caution">
    <text evidence="2">The sequence shown here is derived from an EMBL/GenBank/DDBJ whole genome shotgun (WGS) entry which is preliminary data.</text>
</comment>
<keyword evidence="3" id="KW-1185">Reference proteome</keyword>
<name>A0A3M9XTP1_9HYPH</name>
<evidence type="ECO:0008006" key="4">
    <source>
        <dbReference type="Google" id="ProtNLM"/>
    </source>
</evidence>
<accession>A0A3M9XTP1</accession>
<dbReference type="RefSeq" id="WP_123177503.1">
    <property type="nucleotide sequence ID" value="NZ_QWDD01000001.1"/>
</dbReference>
<feature type="signal peptide" evidence="1">
    <location>
        <begin position="1"/>
        <end position="27"/>
    </location>
</feature>
<dbReference type="AlphaFoldDB" id="A0A3M9XTP1"/>
<evidence type="ECO:0000313" key="3">
    <source>
        <dbReference type="Proteomes" id="UP000268623"/>
    </source>
</evidence>
<dbReference type="Proteomes" id="UP000268623">
    <property type="component" value="Unassembled WGS sequence"/>
</dbReference>
<gene>
    <name evidence="2" type="ORF">D1O30_08345</name>
</gene>
<sequence length="97" mass="9750">MRRTIATLIAALALGAAALTPVAPARADSAGPAIAAGIGGFALGAITGGALANSAPPVVYAPAPVYVAPPPVCWVERRPVFDEYGEVIGSRPRRVCE</sequence>
<keyword evidence="1" id="KW-0732">Signal</keyword>
<evidence type="ECO:0000256" key="1">
    <source>
        <dbReference type="SAM" id="SignalP"/>
    </source>
</evidence>
<reference evidence="2 3" key="1">
    <citation type="submission" date="2018-08" db="EMBL/GenBank/DDBJ databases">
        <title>Genome sequence of Methylocystis hirsuta CSC1, a methanotroph able to accumulate PHAs.</title>
        <authorList>
            <person name="Bordel S."/>
            <person name="Rodriguez E."/>
            <person name="Gancedo J."/>
            <person name="Munoz R."/>
        </authorList>
    </citation>
    <scope>NUCLEOTIDE SEQUENCE [LARGE SCALE GENOMIC DNA]</scope>
    <source>
        <strain evidence="2 3">CSC1</strain>
    </source>
</reference>